<dbReference type="OrthoDB" id="9813840at2"/>
<proteinExistence type="predicted"/>
<name>A0A7X2ZUK3_9FLAO</name>
<dbReference type="NCBIfam" id="TIGR04131">
    <property type="entry name" value="Bac_Flav_CTERM"/>
    <property type="match status" value="1"/>
</dbReference>
<dbReference type="Gene3D" id="2.60.40.10">
    <property type="entry name" value="Immunoglobulins"/>
    <property type="match status" value="2"/>
</dbReference>
<dbReference type="AlphaFoldDB" id="A0A7X2ZUK3"/>
<feature type="domain" description="PKD" evidence="1">
    <location>
        <begin position="62"/>
        <end position="97"/>
    </location>
</feature>
<dbReference type="InterPro" id="IPR026341">
    <property type="entry name" value="T9SS_type_B"/>
</dbReference>
<dbReference type="InterPro" id="IPR035986">
    <property type="entry name" value="PKD_dom_sf"/>
</dbReference>
<dbReference type="PROSITE" id="PS50093">
    <property type="entry name" value="PKD"/>
    <property type="match status" value="2"/>
</dbReference>
<dbReference type="InterPro" id="IPR013783">
    <property type="entry name" value="Ig-like_fold"/>
</dbReference>
<dbReference type="RefSeq" id="WP_155600171.1">
    <property type="nucleotide sequence ID" value="NZ_RCNR01000023.1"/>
</dbReference>
<gene>
    <name evidence="2" type="ORF">D9O36_12535</name>
</gene>
<reference evidence="2 3" key="1">
    <citation type="journal article" date="2019" name="Mar. Drugs">
        <title>Comparative Genomics and CAZyme Genome Repertoires of Marine Zobellia amurskyensis KMM 3526(T) and Zobellia laminariae KMM 3676(T).</title>
        <authorList>
            <person name="Chernysheva N."/>
            <person name="Bystritskaya E."/>
            <person name="Stenkova A."/>
            <person name="Golovkin I."/>
            <person name="Nedashkovskaya O."/>
            <person name="Isaeva M."/>
        </authorList>
    </citation>
    <scope>NUCLEOTIDE SEQUENCE [LARGE SCALE GENOMIC DNA]</scope>
    <source>
        <strain evidence="2 3">KMM 3526</strain>
    </source>
</reference>
<dbReference type="InterPro" id="IPR005046">
    <property type="entry name" value="DUF285"/>
</dbReference>
<evidence type="ECO:0000313" key="2">
    <source>
        <dbReference type="EMBL" id="MUH36672.1"/>
    </source>
</evidence>
<dbReference type="Pfam" id="PF13585">
    <property type="entry name" value="CHU_C"/>
    <property type="match status" value="1"/>
</dbReference>
<evidence type="ECO:0000259" key="1">
    <source>
        <dbReference type="PROSITE" id="PS50093"/>
    </source>
</evidence>
<accession>A0A7X2ZUK3</accession>
<dbReference type="SUPFAM" id="SSF49299">
    <property type="entry name" value="PKD domain"/>
    <property type="match status" value="2"/>
</dbReference>
<dbReference type="Proteomes" id="UP000540519">
    <property type="component" value="Unassembled WGS sequence"/>
</dbReference>
<dbReference type="EMBL" id="RCNR01000023">
    <property type="protein sequence ID" value="MUH36672.1"/>
    <property type="molecule type" value="Genomic_DNA"/>
</dbReference>
<comment type="caution">
    <text evidence="2">The sequence shown here is derived from an EMBL/GenBank/DDBJ whole genome shotgun (WGS) entry which is preliminary data.</text>
</comment>
<evidence type="ECO:0000313" key="3">
    <source>
        <dbReference type="Proteomes" id="UP000540519"/>
    </source>
</evidence>
<organism evidence="2 3">
    <name type="scientific">Zobellia amurskyensis</name>
    <dbReference type="NCBI Taxonomy" id="248905"/>
    <lineage>
        <taxon>Bacteria</taxon>
        <taxon>Pseudomonadati</taxon>
        <taxon>Bacteroidota</taxon>
        <taxon>Flavobacteriia</taxon>
        <taxon>Flavobacteriales</taxon>
        <taxon>Flavobacteriaceae</taxon>
        <taxon>Zobellia</taxon>
    </lineage>
</organism>
<sequence>MKFSRFHLFFIGVLLVFLKVNAKEGYPQSLPADRPFITTWKTDNPGASADNQIMIPSSKYLPSNYEVDWGDGTFDTGVSGSTTHTYAQPGEYVVKITGLFTNISFGDIGDKEKIISVDQWGDIKWKTMISAFDGCSNLDVLATDIPDFSGVSTVNNMFTRCTSLIGNSSFNNWKMDTITNMQNMFSGASLFNQPIDRWDVSNVKDMVGTFSWATQFNQPIGNWDVRNVTSMFIMFFAAESFNQDIGDWDVSKVASMDSMFDLAISFDQDLGKWNPVNLNKAPFMFSRAGLSTKNYDALLKGWATKNLKTDVKFHAGNSTYCSSSDMRKILIDVLNWEVKDAGLECTSQKPFITTWKTDNPGTSANNQITIPTFLGEIYNYTVNWGDGDIDTNVTGEITHTYSTAGTYEVSISGDFPQINFRDLGDKEKIISIVQWGDIEWKSMRSAFSGCTNLDVIASDSPNLSEVTIVNGMFSGCSSLIGNESFNNWDMGMIIEMEGMFAAASQFNQPIGKWDVSNVKDMTGTFSQATSFNQTIGNWNVGKVEEMWDMFGGATSFNQDIGDWDVSNVLDMCGMFLLAESFDQNLSKWNPTSLSSACYMFNYSSLSTANYDALLIGWSEHDLKTNVDFDADNSTYCAGEKARNKLINTYGWKINDKGYLGITITELTNQEHTDSYTLPKITGENLTGNEMYYTGPTGTGQSFSSGTTLYVSDFPDYPVTLYIYDFSGDSTSGCNDEKSFELTLNTICENPIADKLESALSCTSYTLPELSENNFYYTEANANGDKLMAGDVIYSSKTLYIYAGSENCYDENTFKITINASLCDIKIETIDPCLVQFPQFITPNGDGLFDVFKPKKNPCGQSGELHILDRYGRLVYATDDLYLGWDGTDNSRKLPETDYWYLFQNSDSGKTFTGHFTILR</sequence>
<dbReference type="InterPro" id="IPR000601">
    <property type="entry name" value="PKD_dom"/>
</dbReference>
<dbReference type="Pfam" id="PF03382">
    <property type="entry name" value="DUF285"/>
    <property type="match status" value="2"/>
</dbReference>
<feature type="domain" description="PKD" evidence="1">
    <location>
        <begin position="375"/>
        <end position="412"/>
    </location>
</feature>
<dbReference type="CDD" id="cd00146">
    <property type="entry name" value="PKD"/>
    <property type="match status" value="2"/>
</dbReference>
<keyword evidence="3" id="KW-1185">Reference proteome</keyword>
<protein>
    <submittedName>
        <fullName evidence="2">BspA family leucine-rich repeat surface protein</fullName>
    </submittedName>
</protein>